<dbReference type="GO" id="GO:0009231">
    <property type="term" value="P:riboflavin biosynthetic process"/>
    <property type="evidence" value="ECO:0007669"/>
    <property type="project" value="InterPro"/>
</dbReference>
<dbReference type="AlphaFoldDB" id="A0A7W7EMF6"/>
<sequence>MTRPYVICHMMSPLDGRLIVNDWAEATGHSIDELVNVYDYLHEKIGADAWLSGRATGEEFADAVDQPYETTGIAERPVHIADPDANEFAVIVDKDGRLRWDKGDIEGAHVVVLTARDVDDVYLAGLMQAGVSYIVSQAVAVDLKNALDVLGEQFGVKRLMLEGGAQTNGHFLNAGLVDEISVVVFPAIGGKSNSPAIFEGGDDGLADKVRLTLLSVEPARLGSVHLRYRVDRP</sequence>
<dbReference type="SUPFAM" id="SSF53597">
    <property type="entry name" value="Dihydrofolate reductase-like"/>
    <property type="match status" value="1"/>
</dbReference>
<keyword evidence="6" id="KW-1185">Reference proteome</keyword>
<dbReference type="PANTHER" id="PTHR38011:SF7">
    <property type="entry name" value="2,5-DIAMINO-6-RIBOSYLAMINO-4(3H)-PYRIMIDINONE 5'-PHOSPHATE REDUCTASE"/>
    <property type="match status" value="1"/>
</dbReference>
<evidence type="ECO:0000256" key="3">
    <source>
        <dbReference type="ARBA" id="ARBA00023002"/>
    </source>
</evidence>
<dbReference type="OrthoDB" id="9800865at2"/>
<reference evidence="5 6" key="1">
    <citation type="submission" date="2020-08" db="EMBL/GenBank/DDBJ databases">
        <title>Genomic Encyclopedia of Type Strains, Phase IV (KMG-V): Genome sequencing to study the core and pangenomes of soil and plant-associated prokaryotes.</title>
        <authorList>
            <person name="Whitman W."/>
        </authorList>
    </citation>
    <scope>NUCLEOTIDE SEQUENCE [LARGE SCALE GENOMIC DNA]</scope>
    <source>
        <strain evidence="5 6">SEMIA 492</strain>
    </source>
</reference>
<evidence type="ECO:0000256" key="2">
    <source>
        <dbReference type="ARBA" id="ARBA00022857"/>
    </source>
</evidence>
<gene>
    <name evidence="5" type="ORF">GGE60_005193</name>
</gene>
<comment type="caution">
    <text evidence="5">The sequence shown here is derived from an EMBL/GenBank/DDBJ whole genome shotgun (WGS) entry which is preliminary data.</text>
</comment>
<evidence type="ECO:0000313" key="5">
    <source>
        <dbReference type="EMBL" id="MBB4571036.1"/>
    </source>
</evidence>
<dbReference type="PANTHER" id="PTHR38011">
    <property type="entry name" value="DIHYDROFOLATE REDUCTASE FAMILY PROTEIN (AFU_ORTHOLOGUE AFUA_8G06820)"/>
    <property type="match status" value="1"/>
</dbReference>
<accession>A0A7W7EMF6</accession>
<dbReference type="GO" id="GO:0008703">
    <property type="term" value="F:5-amino-6-(5-phosphoribosylamino)uracil reductase activity"/>
    <property type="evidence" value="ECO:0007669"/>
    <property type="project" value="InterPro"/>
</dbReference>
<proteinExistence type="predicted"/>
<dbReference type="InterPro" id="IPR024072">
    <property type="entry name" value="DHFR-like_dom_sf"/>
</dbReference>
<dbReference type="Proteomes" id="UP000543836">
    <property type="component" value="Unassembled WGS sequence"/>
</dbReference>
<keyword evidence="2" id="KW-0521">NADP</keyword>
<dbReference type="Pfam" id="PF01872">
    <property type="entry name" value="RibD_C"/>
    <property type="match status" value="1"/>
</dbReference>
<dbReference type="InterPro" id="IPR002734">
    <property type="entry name" value="RibDG_C"/>
</dbReference>
<dbReference type="EMBL" id="JACIIG010000018">
    <property type="protein sequence ID" value="MBB4571036.1"/>
    <property type="molecule type" value="Genomic_DNA"/>
</dbReference>
<evidence type="ECO:0000313" key="6">
    <source>
        <dbReference type="Proteomes" id="UP000543836"/>
    </source>
</evidence>
<evidence type="ECO:0000259" key="4">
    <source>
        <dbReference type="Pfam" id="PF01872"/>
    </source>
</evidence>
<dbReference type="RefSeq" id="WP_028754349.1">
    <property type="nucleotide sequence ID" value="NZ_JACIIG010000018.1"/>
</dbReference>
<feature type="domain" description="Bacterial bifunctional deaminase-reductase C-terminal" evidence="4">
    <location>
        <begin position="4"/>
        <end position="217"/>
    </location>
</feature>
<dbReference type="InterPro" id="IPR050765">
    <property type="entry name" value="Riboflavin_Biosynth_HTPR"/>
</dbReference>
<name>A0A7W7EMF6_9HYPH</name>
<evidence type="ECO:0000256" key="1">
    <source>
        <dbReference type="ARBA" id="ARBA00005104"/>
    </source>
</evidence>
<organism evidence="5 6">
    <name type="scientific">Rhizobium leucaenae</name>
    <dbReference type="NCBI Taxonomy" id="29450"/>
    <lineage>
        <taxon>Bacteria</taxon>
        <taxon>Pseudomonadati</taxon>
        <taxon>Pseudomonadota</taxon>
        <taxon>Alphaproteobacteria</taxon>
        <taxon>Hyphomicrobiales</taxon>
        <taxon>Rhizobiaceae</taxon>
        <taxon>Rhizobium/Agrobacterium group</taxon>
        <taxon>Rhizobium</taxon>
    </lineage>
</organism>
<dbReference type="Gene3D" id="3.40.430.10">
    <property type="entry name" value="Dihydrofolate Reductase, subunit A"/>
    <property type="match status" value="1"/>
</dbReference>
<keyword evidence="3" id="KW-0560">Oxidoreductase</keyword>
<comment type="pathway">
    <text evidence="1">Cofactor biosynthesis; riboflavin biosynthesis.</text>
</comment>
<protein>
    <submittedName>
        <fullName evidence="5">Riboflavin biosynthesis pyrimidine reductase</fullName>
    </submittedName>
</protein>